<reference evidence="5 6" key="1">
    <citation type="submission" date="2013-11" db="EMBL/GenBank/DDBJ databases">
        <title>Opisthorchis viverrini - life in the bile duct.</title>
        <authorList>
            <person name="Young N.D."/>
            <person name="Nagarajan N."/>
            <person name="Lin S.J."/>
            <person name="Korhonen P.K."/>
            <person name="Jex A.R."/>
            <person name="Hall R.S."/>
            <person name="Safavi-Hemami H."/>
            <person name="Kaewkong W."/>
            <person name="Bertrand D."/>
            <person name="Gao S."/>
            <person name="Seet Q."/>
            <person name="Wongkham S."/>
            <person name="Teh B.T."/>
            <person name="Wongkham C."/>
            <person name="Intapan P.M."/>
            <person name="Maleewong W."/>
            <person name="Yang X."/>
            <person name="Hu M."/>
            <person name="Wang Z."/>
            <person name="Hofmann A."/>
            <person name="Sternberg P.W."/>
            <person name="Tan P."/>
            <person name="Wang J."/>
            <person name="Gasser R.B."/>
        </authorList>
    </citation>
    <scope>NUCLEOTIDE SEQUENCE [LARGE SCALE GENOMIC DNA]</scope>
</reference>
<dbReference type="KEGG" id="ovi:T265_04083"/>
<dbReference type="SUPFAM" id="SSF48403">
    <property type="entry name" value="Ankyrin repeat"/>
    <property type="match status" value="1"/>
</dbReference>
<dbReference type="RefSeq" id="XP_009166993.1">
    <property type="nucleotide sequence ID" value="XM_009168729.1"/>
</dbReference>
<evidence type="ECO:0000313" key="5">
    <source>
        <dbReference type="EMBL" id="KER29235.1"/>
    </source>
</evidence>
<dbReference type="AlphaFoldDB" id="A0A075A146"/>
<dbReference type="Gene3D" id="1.25.40.20">
    <property type="entry name" value="Ankyrin repeat-containing domain"/>
    <property type="match status" value="1"/>
</dbReference>
<feature type="repeat" description="ANK" evidence="3">
    <location>
        <begin position="82"/>
        <end position="114"/>
    </location>
</feature>
<keyword evidence="6" id="KW-1185">Reference proteome</keyword>
<dbReference type="SMART" id="SM00248">
    <property type="entry name" value="ANK"/>
    <property type="match status" value="3"/>
</dbReference>
<evidence type="ECO:0000256" key="2">
    <source>
        <dbReference type="ARBA" id="ARBA00023043"/>
    </source>
</evidence>
<dbReference type="InterPro" id="IPR002110">
    <property type="entry name" value="Ankyrin_rpt"/>
</dbReference>
<dbReference type="EMBL" id="KL596682">
    <property type="protein sequence ID" value="KER29235.1"/>
    <property type="molecule type" value="Genomic_DNA"/>
</dbReference>
<dbReference type="GeneID" id="20318269"/>
<dbReference type="PROSITE" id="PS50297">
    <property type="entry name" value="ANK_REP_REGION"/>
    <property type="match status" value="1"/>
</dbReference>
<dbReference type="Proteomes" id="UP000054324">
    <property type="component" value="Unassembled WGS sequence"/>
</dbReference>
<gene>
    <name evidence="5" type="ORF">T265_04083</name>
</gene>
<sequence>MDLLSSDMENTNNYLDTRETSETSEQPPTGILAGRKPVLSTDSATLFDDWKTPLLWAIENQQHACAAELMNWGARTDTCDRRGNTALHVACFVGDPDMTRLICKHTMELNSLNSDGCSPLHIAAKHGFLKTVRELLLAGANPEVRNKSISPYVMFHLNLNCMQFGRYTLMQIRLVFTGDSPESLVNMLHKGRLLFQLVGYSRYRKIHSNSAESLICDVFKQLNVLHQATSCFTCYNIRCRDKCIVLTWLESYRRHSVMRMTMTASRLSGRELKKLRSQHEELSVQAVRLDQRNTGYHRDKQILLLPERPFQQLAIRMTHAYLTNTE</sequence>
<dbReference type="PANTHER" id="PTHR24198:SF165">
    <property type="entry name" value="ANKYRIN REPEAT-CONTAINING PROTEIN-RELATED"/>
    <property type="match status" value="1"/>
</dbReference>
<proteinExistence type="predicted"/>
<name>A0A075A146_OPIVI</name>
<evidence type="ECO:0000256" key="3">
    <source>
        <dbReference type="PROSITE-ProRule" id="PRU00023"/>
    </source>
</evidence>
<organism evidence="5 6">
    <name type="scientific">Opisthorchis viverrini</name>
    <name type="common">Southeast Asian liver fluke</name>
    <dbReference type="NCBI Taxonomy" id="6198"/>
    <lineage>
        <taxon>Eukaryota</taxon>
        <taxon>Metazoa</taxon>
        <taxon>Spiralia</taxon>
        <taxon>Lophotrochozoa</taxon>
        <taxon>Platyhelminthes</taxon>
        <taxon>Trematoda</taxon>
        <taxon>Digenea</taxon>
        <taxon>Opisthorchiida</taxon>
        <taxon>Opisthorchiata</taxon>
        <taxon>Opisthorchiidae</taxon>
        <taxon>Opisthorchis</taxon>
    </lineage>
</organism>
<accession>A0A075A146</accession>
<dbReference type="PANTHER" id="PTHR24198">
    <property type="entry name" value="ANKYRIN REPEAT AND PROTEIN KINASE DOMAIN-CONTAINING PROTEIN"/>
    <property type="match status" value="1"/>
</dbReference>
<dbReference type="PROSITE" id="PS50088">
    <property type="entry name" value="ANK_REPEAT"/>
    <property type="match status" value="2"/>
</dbReference>
<feature type="repeat" description="ANK" evidence="3">
    <location>
        <begin position="115"/>
        <end position="147"/>
    </location>
</feature>
<feature type="region of interest" description="Disordered" evidence="4">
    <location>
        <begin position="1"/>
        <end position="34"/>
    </location>
</feature>
<evidence type="ECO:0000256" key="1">
    <source>
        <dbReference type="ARBA" id="ARBA00022737"/>
    </source>
</evidence>
<keyword evidence="1" id="KW-0677">Repeat</keyword>
<dbReference type="CTD" id="20318269"/>
<keyword evidence="2 3" id="KW-0040">ANK repeat</keyword>
<dbReference type="InterPro" id="IPR036770">
    <property type="entry name" value="Ankyrin_rpt-contain_sf"/>
</dbReference>
<dbReference type="OrthoDB" id="5314041at2759"/>
<protein>
    <submittedName>
        <fullName evidence="5">Uncharacterized protein</fullName>
    </submittedName>
</protein>
<evidence type="ECO:0000256" key="4">
    <source>
        <dbReference type="SAM" id="MobiDB-lite"/>
    </source>
</evidence>
<dbReference type="STRING" id="6198.A0A075A146"/>
<dbReference type="Pfam" id="PF12796">
    <property type="entry name" value="Ank_2"/>
    <property type="match status" value="1"/>
</dbReference>
<evidence type="ECO:0000313" key="6">
    <source>
        <dbReference type="Proteomes" id="UP000054324"/>
    </source>
</evidence>